<dbReference type="Proteomes" id="UP000440732">
    <property type="component" value="Unassembled WGS sequence"/>
</dbReference>
<proteinExistence type="predicted"/>
<dbReference type="SMART" id="SM00054">
    <property type="entry name" value="EFh"/>
    <property type="match status" value="4"/>
</dbReference>
<feature type="compositionally biased region" description="Basic residues" evidence="3">
    <location>
        <begin position="1"/>
        <end position="17"/>
    </location>
</feature>
<dbReference type="OrthoDB" id="26525at2759"/>
<reference evidence="6 18" key="1">
    <citation type="submission" date="2018-09" db="EMBL/GenBank/DDBJ databases">
        <title>Genomic investigation of the strawberry pathogen Phytophthora fragariae indicates pathogenicity is determined by transcriptional variation in three key races.</title>
        <authorList>
            <person name="Adams T.M."/>
            <person name="Armitage A.D."/>
            <person name="Sobczyk M.K."/>
            <person name="Bates H.J."/>
            <person name="Dunwell J.M."/>
            <person name="Nellist C.F."/>
            <person name="Harrison R.J."/>
        </authorList>
    </citation>
    <scope>NUCLEOTIDE SEQUENCE [LARGE SCALE GENOMIC DNA]</scope>
    <source>
        <strain evidence="11 14">A4</strain>
        <strain evidence="10 15">BC-1</strain>
        <strain evidence="9 13">NOV-27</strain>
        <strain evidence="8 16">NOV-5</strain>
        <strain evidence="7 17">NOV-71</strain>
        <strain evidence="5 12">NOV-9</strain>
        <strain evidence="6 18">SCRP245</strain>
    </source>
</reference>
<feature type="compositionally biased region" description="Basic and acidic residues" evidence="3">
    <location>
        <begin position="353"/>
        <end position="362"/>
    </location>
</feature>
<evidence type="ECO:0000313" key="12">
    <source>
        <dbReference type="Proteomes" id="UP000429523"/>
    </source>
</evidence>
<feature type="compositionally biased region" description="Basic and acidic residues" evidence="3">
    <location>
        <begin position="54"/>
        <end position="70"/>
    </location>
</feature>
<feature type="compositionally biased region" description="Polar residues" evidence="3">
    <location>
        <begin position="20"/>
        <end position="30"/>
    </location>
</feature>
<dbReference type="EMBL" id="QXFZ01000190">
    <property type="protein sequence ID" value="KAE9127947.1"/>
    <property type="molecule type" value="Genomic_DNA"/>
</dbReference>
<dbReference type="InterPro" id="IPR002048">
    <property type="entry name" value="EF_hand_dom"/>
</dbReference>
<dbReference type="Gene3D" id="1.10.238.10">
    <property type="entry name" value="EF-hand"/>
    <property type="match status" value="2"/>
</dbReference>
<dbReference type="Proteomes" id="UP000433483">
    <property type="component" value="Unassembled WGS sequence"/>
</dbReference>
<evidence type="ECO:0000313" key="16">
    <source>
        <dbReference type="Proteomes" id="UP000440732"/>
    </source>
</evidence>
<feature type="domain" description="EF-hand" evidence="4">
    <location>
        <begin position="308"/>
        <end position="343"/>
    </location>
</feature>
<dbReference type="Proteomes" id="UP000440367">
    <property type="component" value="Unassembled WGS sequence"/>
</dbReference>
<evidence type="ECO:0000313" key="10">
    <source>
        <dbReference type="EMBL" id="KAE9248008.1"/>
    </source>
</evidence>
<evidence type="ECO:0000313" key="8">
    <source>
        <dbReference type="EMBL" id="KAE9151018.1"/>
    </source>
</evidence>
<dbReference type="EMBL" id="QXGE01000166">
    <property type="protein sequence ID" value="KAE9321813.1"/>
    <property type="molecule type" value="Genomic_DNA"/>
</dbReference>
<keyword evidence="2" id="KW-0106">Calcium</keyword>
<feature type="region of interest" description="Disordered" evidence="3">
    <location>
        <begin position="1"/>
        <end position="70"/>
    </location>
</feature>
<evidence type="ECO:0000313" key="11">
    <source>
        <dbReference type="EMBL" id="KAE9321813.1"/>
    </source>
</evidence>
<keyword evidence="1" id="KW-0677">Repeat</keyword>
<name>A0A6A3M410_9STRA</name>
<dbReference type="EMBL" id="QXGA01000164">
    <property type="protein sequence ID" value="KAE9151018.1"/>
    <property type="molecule type" value="Genomic_DNA"/>
</dbReference>
<dbReference type="Proteomes" id="UP000429523">
    <property type="component" value="Unassembled WGS sequence"/>
</dbReference>
<dbReference type="Proteomes" id="UP000460718">
    <property type="component" value="Unassembled WGS sequence"/>
</dbReference>
<comment type="caution">
    <text evidence="6">The sequence shown here is derived from an EMBL/GenBank/DDBJ whole genome shotgun (WGS) entry which is preliminary data.</text>
</comment>
<evidence type="ECO:0000313" key="7">
    <source>
        <dbReference type="EMBL" id="KAE9127947.1"/>
    </source>
</evidence>
<evidence type="ECO:0000313" key="6">
    <source>
        <dbReference type="EMBL" id="KAE9022993.1"/>
    </source>
</evidence>
<dbReference type="Proteomes" id="UP000437068">
    <property type="component" value="Unassembled WGS sequence"/>
</dbReference>
<sequence length="371" mass="41582">MGTKHSTHRLHSHGHKHSSTDSSHQSTGESCASPRDDKVSTHASCGPTESSIEATKEQLHRHPTHTHKDSLLDRKVTLALQKLWRSHVLNDKKEIPFTRILLKFPQAAKSFNGVRSTFKTYDKEGRGYIVYDDLPAIYKELGVTFTGDEINEVFEESDMKENGKLTFKELLVSLAIGFLLHRIPSLEKNRLSVFYTSRSGSINGSISGSVGRNSISGSAGRNSIIGGNSVGGSSTSSTAMAMNGDDVELRSAYQLAIDAFLWFDTEGNGYINRNDMSVQLEASMARHSPTKKLKRRSGCYKDSGEDSKNWSIWERRFAEMDWNHNGMIHFNEFLMAFESWVGVDDEDDEDEDETRHETEKETSTAMESTTQ</sequence>
<evidence type="ECO:0000256" key="2">
    <source>
        <dbReference type="ARBA" id="ARBA00022837"/>
    </source>
</evidence>
<dbReference type="InterPro" id="IPR050145">
    <property type="entry name" value="Centrin_CML-like"/>
</dbReference>
<dbReference type="GO" id="GO:0005509">
    <property type="term" value="F:calcium ion binding"/>
    <property type="evidence" value="ECO:0007669"/>
    <property type="project" value="InterPro"/>
</dbReference>
<evidence type="ECO:0000259" key="4">
    <source>
        <dbReference type="PROSITE" id="PS50222"/>
    </source>
</evidence>
<protein>
    <recommendedName>
        <fullName evidence="4">EF-hand domain-containing protein</fullName>
    </recommendedName>
</protein>
<evidence type="ECO:0000313" key="17">
    <source>
        <dbReference type="Proteomes" id="UP000441208"/>
    </source>
</evidence>
<evidence type="ECO:0000313" key="18">
    <source>
        <dbReference type="Proteomes" id="UP000460718"/>
    </source>
</evidence>
<dbReference type="CDD" id="cd00051">
    <property type="entry name" value="EFh"/>
    <property type="match status" value="1"/>
</dbReference>
<accession>A0A6A3M410</accession>
<feature type="compositionally biased region" description="Polar residues" evidence="3">
    <location>
        <begin position="41"/>
        <end position="53"/>
    </location>
</feature>
<dbReference type="PROSITE" id="PS50222">
    <property type="entry name" value="EF_HAND_2"/>
    <property type="match status" value="2"/>
</dbReference>
<dbReference type="PANTHER" id="PTHR23050">
    <property type="entry name" value="CALCIUM BINDING PROTEIN"/>
    <property type="match status" value="1"/>
</dbReference>
<dbReference type="EMBL" id="QXFW01000149">
    <property type="protein sequence ID" value="KAE9022993.1"/>
    <property type="molecule type" value="Genomic_DNA"/>
</dbReference>
<dbReference type="InterPro" id="IPR011992">
    <property type="entry name" value="EF-hand-dom_pair"/>
</dbReference>
<dbReference type="EMBL" id="QXGF01000157">
    <property type="protein sequence ID" value="KAE8945454.1"/>
    <property type="molecule type" value="Genomic_DNA"/>
</dbReference>
<evidence type="ECO:0000313" key="14">
    <source>
        <dbReference type="Proteomes" id="UP000437068"/>
    </source>
</evidence>
<keyword evidence="13" id="KW-1185">Reference proteome</keyword>
<dbReference type="SUPFAM" id="SSF47473">
    <property type="entry name" value="EF-hand"/>
    <property type="match status" value="1"/>
</dbReference>
<gene>
    <name evidence="11" type="ORF">PF001_g4724</name>
    <name evidence="10" type="ORF">PF002_g5996</name>
    <name evidence="9" type="ORF">PF005_g5461</name>
    <name evidence="8" type="ORF">PF006_g4645</name>
    <name evidence="7" type="ORF">PF007_g5437</name>
    <name evidence="5" type="ORF">PF009_g4895</name>
    <name evidence="6" type="ORF">PF011_g4195</name>
</gene>
<feature type="region of interest" description="Disordered" evidence="3">
    <location>
        <begin position="344"/>
        <end position="371"/>
    </location>
</feature>
<evidence type="ECO:0000313" key="15">
    <source>
        <dbReference type="Proteomes" id="UP000440367"/>
    </source>
</evidence>
<evidence type="ECO:0000313" key="5">
    <source>
        <dbReference type="EMBL" id="KAE8945454.1"/>
    </source>
</evidence>
<dbReference type="Proteomes" id="UP000441208">
    <property type="component" value="Unassembled WGS sequence"/>
</dbReference>
<feature type="domain" description="EF-hand" evidence="4">
    <location>
        <begin position="145"/>
        <end position="180"/>
    </location>
</feature>
<evidence type="ECO:0000313" key="13">
    <source>
        <dbReference type="Proteomes" id="UP000433483"/>
    </source>
</evidence>
<evidence type="ECO:0000313" key="9">
    <source>
        <dbReference type="EMBL" id="KAE9225579.1"/>
    </source>
</evidence>
<dbReference type="EMBL" id="QXGD01000203">
    <property type="protein sequence ID" value="KAE9248008.1"/>
    <property type="molecule type" value="Genomic_DNA"/>
</dbReference>
<dbReference type="AlphaFoldDB" id="A0A6A3M410"/>
<organism evidence="6 18">
    <name type="scientific">Phytophthora fragariae</name>
    <dbReference type="NCBI Taxonomy" id="53985"/>
    <lineage>
        <taxon>Eukaryota</taxon>
        <taxon>Sar</taxon>
        <taxon>Stramenopiles</taxon>
        <taxon>Oomycota</taxon>
        <taxon>Peronosporomycetes</taxon>
        <taxon>Peronosporales</taxon>
        <taxon>Peronosporaceae</taxon>
        <taxon>Phytophthora</taxon>
    </lineage>
</organism>
<evidence type="ECO:0000256" key="3">
    <source>
        <dbReference type="SAM" id="MobiDB-lite"/>
    </source>
</evidence>
<dbReference type="Pfam" id="PF13499">
    <property type="entry name" value="EF-hand_7"/>
    <property type="match status" value="1"/>
</dbReference>
<evidence type="ECO:0000256" key="1">
    <source>
        <dbReference type="ARBA" id="ARBA00022737"/>
    </source>
</evidence>
<dbReference type="EMBL" id="QXGB01000190">
    <property type="protein sequence ID" value="KAE9225579.1"/>
    <property type="molecule type" value="Genomic_DNA"/>
</dbReference>